<dbReference type="InterPro" id="IPR003593">
    <property type="entry name" value="AAA+_ATPase"/>
</dbReference>
<dbReference type="PANTHER" id="PTHR43423:SF1">
    <property type="entry name" value="ABC TRANSPORTER I FAMILY MEMBER 17"/>
    <property type="match status" value="1"/>
</dbReference>
<evidence type="ECO:0000313" key="5">
    <source>
        <dbReference type="EMBL" id="WRO20776.1"/>
    </source>
</evidence>
<evidence type="ECO:0000259" key="4">
    <source>
        <dbReference type="PROSITE" id="PS50893"/>
    </source>
</evidence>
<dbReference type="KEGG" id="dbc:MFMK1_000566"/>
<reference evidence="5 6" key="1">
    <citation type="submission" date="2023-04" db="EMBL/GenBank/DDBJ databases">
        <authorList>
            <person name="Hsu D."/>
        </authorList>
    </citation>
    <scope>NUCLEOTIDE SEQUENCE [LARGE SCALE GENOMIC DNA]</scope>
    <source>
        <strain evidence="5 6">MK1</strain>
    </source>
</reference>
<organism evidence="5 6">
    <name type="scientific">Metallumcola ferriviriculae</name>
    <dbReference type="NCBI Taxonomy" id="3039180"/>
    <lineage>
        <taxon>Bacteria</taxon>
        <taxon>Bacillati</taxon>
        <taxon>Bacillota</taxon>
        <taxon>Clostridia</taxon>
        <taxon>Neomoorellales</taxon>
        <taxon>Desulfitibacteraceae</taxon>
        <taxon>Metallumcola</taxon>
    </lineage>
</organism>
<dbReference type="PANTHER" id="PTHR43423">
    <property type="entry name" value="ABC TRANSPORTER I FAMILY MEMBER 17"/>
    <property type="match status" value="1"/>
</dbReference>
<dbReference type="Gene3D" id="3.40.50.300">
    <property type="entry name" value="P-loop containing nucleotide triphosphate hydrolases"/>
    <property type="match status" value="1"/>
</dbReference>
<keyword evidence="2" id="KW-0547">Nucleotide-binding</keyword>
<dbReference type="GO" id="GO:0016887">
    <property type="term" value="F:ATP hydrolysis activity"/>
    <property type="evidence" value="ECO:0007669"/>
    <property type="project" value="InterPro"/>
</dbReference>
<evidence type="ECO:0000256" key="1">
    <source>
        <dbReference type="ARBA" id="ARBA00022448"/>
    </source>
</evidence>
<dbReference type="GO" id="GO:0005524">
    <property type="term" value="F:ATP binding"/>
    <property type="evidence" value="ECO:0007669"/>
    <property type="project" value="UniProtKB-KW"/>
</dbReference>
<sequence>MVIDLAANVCLKGVTFSYDNAPPVLEQVDLSFSRGFYLIKGPSGAGKSTLLRLLCKLDIPVAGEILYQGVPYSRWDTGLLRTKLSYVQQMPVVLPGTVKENLMLPFKFNQLRSAPRPDDDRLREWLDYFLLDGVSLDSRADKLSVGQRQRLTLIRSLMLEPEMLLLDEPTASLDPQARELVEQLVEKLNMERGIGIIMVSHNDFVPRSVPARHIYVEGKKVEERKYDSD</sequence>
<evidence type="ECO:0000256" key="2">
    <source>
        <dbReference type="ARBA" id="ARBA00022741"/>
    </source>
</evidence>
<gene>
    <name evidence="5" type="ORF">MFMK1_000566</name>
</gene>
<dbReference type="PROSITE" id="PS00211">
    <property type="entry name" value="ABC_TRANSPORTER_1"/>
    <property type="match status" value="1"/>
</dbReference>
<evidence type="ECO:0000313" key="6">
    <source>
        <dbReference type="Proteomes" id="UP001329915"/>
    </source>
</evidence>
<dbReference type="PROSITE" id="PS50893">
    <property type="entry name" value="ABC_TRANSPORTER_2"/>
    <property type="match status" value="1"/>
</dbReference>
<feature type="domain" description="ABC transporter" evidence="4">
    <location>
        <begin position="9"/>
        <end position="229"/>
    </location>
</feature>
<evidence type="ECO:0000256" key="3">
    <source>
        <dbReference type="ARBA" id="ARBA00022840"/>
    </source>
</evidence>
<keyword evidence="1" id="KW-0813">Transport</keyword>
<dbReference type="Proteomes" id="UP001329915">
    <property type="component" value="Chromosome"/>
</dbReference>
<protein>
    <submittedName>
        <fullName evidence="5">ATP-binding cassette domain-containing protein</fullName>
    </submittedName>
</protein>
<dbReference type="SUPFAM" id="SSF52540">
    <property type="entry name" value="P-loop containing nucleoside triphosphate hydrolases"/>
    <property type="match status" value="1"/>
</dbReference>
<dbReference type="EMBL" id="CP121694">
    <property type="protein sequence ID" value="WRO20776.1"/>
    <property type="molecule type" value="Genomic_DNA"/>
</dbReference>
<dbReference type="AlphaFoldDB" id="A0AAU0UKK6"/>
<keyword evidence="3 5" id="KW-0067">ATP-binding</keyword>
<accession>A0AAU0UKK6</accession>
<dbReference type="InterPro" id="IPR003439">
    <property type="entry name" value="ABC_transporter-like_ATP-bd"/>
</dbReference>
<dbReference type="RefSeq" id="WP_366923656.1">
    <property type="nucleotide sequence ID" value="NZ_CP121694.1"/>
</dbReference>
<dbReference type="SMART" id="SM00382">
    <property type="entry name" value="AAA"/>
    <property type="match status" value="1"/>
</dbReference>
<dbReference type="InterPro" id="IPR027417">
    <property type="entry name" value="P-loop_NTPase"/>
</dbReference>
<keyword evidence="6" id="KW-1185">Reference proteome</keyword>
<dbReference type="InterPro" id="IPR017871">
    <property type="entry name" value="ABC_transporter-like_CS"/>
</dbReference>
<name>A0AAU0UKK6_9FIRM</name>
<proteinExistence type="predicted"/>
<dbReference type="Pfam" id="PF00005">
    <property type="entry name" value="ABC_tran"/>
    <property type="match status" value="1"/>
</dbReference>